<dbReference type="EMBL" id="KE161736">
    <property type="protein sequence ID" value="EPQ05132.1"/>
    <property type="molecule type" value="Genomic_DNA"/>
</dbReference>
<proteinExistence type="predicted"/>
<accession>S7PBJ9</accession>
<reference evidence="2 3" key="1">
    <citation type="journal article" date="2013" name="Nat. Commun.">
        <title>Genome analysis reveals insights into physiology and longevity of the Brandt's bat Myotis brandtii.</title>
        <authorList>
            <person name="Seim I."/>
            <person name="Fang X."/>
            <person name="Xiong Z."/>
            <person name="Lobanov A.V."/>
            <person name="Huang Z."/>
            <person name="Ma S."/>
            <person name="Feng Y."/>
            <person name="Turanov A.A."/>
            <person name="Zhu Y."/>
            <person name="Lenz T.L."/>
            <person name="Gerashchenko M.V."/>
            <person name="Fan D."/>
            <person name="Hee Yim S."/>
            <person name="Yao X."/>
            <person name="Jordan D."/>
            <person name="Xiong Y."/>
            <person name="Ma Y."/>
            <person name="Lyapunov A.N."/>
            <person name="Chen G."/>
            <person name="Kulakova O.I."/>
            <person name="Sun Y."/>
            <person name="Lee S.G."/>
            <person name="Bronson R.T."/>
            <person name="Moskalev A.A."/>
            <person name="Sunyaev S.R."/>
            <person name="Zhang G."/>
            <person name="Krogh A."/>
            <person name="Wang J."/>
            <person name="Gladyshev V.N."/>
        </authorList>
    </citation>
    <scope>NUCLEOTIDE SEQUENCE [LARGE SCALE GENOMIC DNA]</scope>
</reference>
<evidence type="ECO:0000256" key="1">
    <source>
        <dbReference type="SAM" id="MobiDB-lite"/>
    </source>
</evidence>
<name>S7PBJ9_MYOBR</name>
<dbReference type="Proteomes" id="UP000052978">
    <property type="component" value="Unassembled WGS sequence"/>
</dbReference>
<gene>
    <name evidence="2" type="ORF">D623_10002031</name>
</gene>
<evidence type="ECO:0000313" key="2">
    <source>
        <dbReference type="EMBL" id="EPQ05132.1"/>
    </source>
</evidence>
<organism evidence="2 3">
    <name type="scientific">Myotis brandtii</name>
    <name type="common">Brandt's bat</name>
    <dbReference type="NCBI Taxonomy" id="109478"/>
    <lineage>
        <taxon>Eukaryota</taxon>
        <taxon>Metazoa</taxon>
        <taxon>Chordata</taxon>
        <taxon>Craniata</taxon>
        <taxon>Vertebrata</taxon>
        <taxon>Euteleostomi</taxon>
        <taxon>Mammalia</taxon>
        <taxon>Eutheria</taxon>
        <taxon>Laurasiatheria</taxon>
        <taxon>Chiroptera</taxon>
        <taxon>Yangochiroptera</taxon>
        <taxon>Vespertilionidae</taxon>
        <taxon>Myotis</taxon>
    </lineage>
</organism>
<protein>
    <submittedName>
        <fullName evidence="2">Uncharacterized protein</fullName>
    </submittedName>
</protein>
<feature type="region of interest" description="Disordered" evidence="1">
    <location>
        <begin position="32"/>
        <end position="65"/>
    </location>
</feature>
<keyword evidence="3" id="KW-1185">Reference proteome</keyword>
<dbReference type="AlphaFoldDB" id="S7PBJ9"/>
<evidence type="ECO:0000313" key="3">
    <source>
        <dbReference type="Proteomes" id="UP000052978"/>
    </source>
</evidence>
<sequence length="65" mass="6782">MDDTQVTTCNASVALSQCAYVLFYVQTSELEGDSGEARCPGMEPEVATSTPRGPESAPHFTGPGS</sequence>